<organism evidence="1 2">
    <name type="scientific">Anaerostipes rhamnosivorans</name>
    <dbReference type="NCBI Taxonomy" id="1229621"/>
    <lineage>
        <taxon>Bacteria</taxon>
        <taxon>Bacillati</taxon>
        <taxon>Bacillota</taxon>
        <taxon>Clostridia</taxon>
        <taxon>Lachnospirales</taxon>
        <taxon>Lachnospiraceae</taxon>
        <taxon>Anaerostipes</taxon>
    </lineage>
</organism>
<proteinExistence type="predicted"/>
<dbReference type="AlphaFoldDB" id="A0A4V1EGL4"/>
<keyword evidence="2" id="KW-1185">Reference proteome</keyword>
<dbReference type="CDD" id="cd09023">
    <property type="entry name" value="Aldose_epim_Ec_c4013"/>
    <property type="match status" value="1"/>
</dbReference>
<sequence length="334" mass="37766">MQQKNYIGHPSQIMGVEEYRLMHGKGDHMHMLHIRNGLGMELVINADRCADISRLCLDGKNLSYTSVAGEVAPSYYTLGQDGFGFLKSFNCGFLTTCGFNNIGSPNEDEGKMHGLHGNIGNTPSDYIYHTENDKQIEVHALIKDHEIFGAKFTLKRVFTISKISNQIILKDNILNEGSKTEPLMYLYHINLGYPLLDEHAEIYINSAHVSPRDETSKKGLSSWNQILPPTPNFSEQCFYHTYNTDTANMMVYNTKIEKGIQIQFPTCQFPQSIQWKMMGERDYVLGLEPCTASLDGRHRVKNSGNILSLASGESKEFSVTVNLFTNKAQWESYL</sequence>
<evidence type="ECO:0008006" key="3">
    <source>
        <dbReference type="Google" id="ProtNLM"/>
    </source>
</evidence>
<protein>
    <recommendedName>
        <fullName evidence="3">DUF4432 domain-containing protein</fullName>
    </recommendedName>
</protein>
<dbReference type="OrthoDB" id="9791280at2"/>
<name>A0A4V1EGL4_9FIRM</name>
<dbReference type="InterPro" id="IPR014718">
    <property type="entry name" value="GH-type_carb-bd"/>
</dbReference>
<dbReference type="InterPro" id="IPR027839">
    <property type="entry name" value="DUF4432"/>
</dbReference>
<dbReference type="RefSeq" id="WP_137329708.1">
    <property type="nucleotide sequence ID" value="NZ_CP040058.1"/>
</dbReference>
<dbReference type="Pfam" id="PF14486">
    <property type="entry name" value="DUF4432"/>
    <property type="match status" value="1"/>
</dbReference>
<evidence type="ECO:0000313" key="2">
    <source>
        <dbReference type="Proteomes" id="UP000298653"/>
    </source>
</evidence>
<evidence type="ECO:0000313" key="1">
    <source>
        <dbReference type="EMBL" id="QCP36490.1"/>
    </source>
</evidence>
<dbReference type="Gene3D" id="2.70.98.10">
    <property type="match status" value="1"/>
</dbReference>
<reference evidence="1 2" key="1">
    <citation type="submission" date="2019-05" db="EMBL/GenBank/DDBJ databases">
        <title>Complete genome sequencing of Anaerostipes rhamnosivorans.</title>
        <authorList>
            <person name="Bui T.P.N."/>
            <person name="de Vos W.M."/>
        </authorList>
    </citation>
    <scope>NUCLEOTIDE SEQUENCE [LARGE SCALE GENOMIC DNA]</scope>
    <source>
        <strain evidence="1 2">1y2</strain>
    </source>
</reference>
<gene>
    <name evidence="1" type="ORF">AR1Y2_3036</name>
</gene>
<dbReference type="Proteomes" id="UP000298653">
    <property type="component" value="Chromosome"/>
</dbReference>
<accession>A0A4V1EGL4</accession>
<dbReference type="EMBL" id="CP040058">
    <property type="protein sequence ID" value="QCP36490.1"/>
    <property type="molecule type" value="Genomic_DNA"/>
</dbReference>
<dbReference type="KEGG" id="arf:AR1Y2_3036"/>
<dbReference type="GO" id="GO:0030246">
    <property type="term" value="F:carbohydrate binding"/>
    <property type="evidence" value="ECO:0007669"/>
    <property type="project" value="InterPro"/>
</dbReference>